<organism evidence="2 3">
    <name type="scientific">Roseomonas marmotae</name>
    <dbReference type="NCBI Taxonomy" id="2768161"/>
    <lineage>
        <taxon>Bacteria</taxon>
        <taxon>Pseudomonadati</taxon>
        <taxon>Pseudomonadota</taxon>
        <taxon>Alphaproteobacteria</taxon>
        <taxon>Acetobacterales</taxon>
        <taxon>Roseomonadaceae</taxon>
        <taxon>Roseomonas</taxon>
    </lineage>
</organism>
<accession>A0ABS3KFW2</accession>
<keyword evidence="1" id="KW-0472">Membrane</keyword>
<keyword evidence="3" id="KW-1185">Reference proteome</keyword>
<protein>
    <submittedName>
        <fullName evidence="2">Uncharacterized protein</fullName>
    </submittedName>
</protein>
<dbReference type="Proteomes" id="UP001518990">
    <property type="component" value="Unassembled WGS sequence"/>
</dbReference>
<name>A0ABS3KFW2_9PROT</name>
<feature type="transmembrane region" description="Helical" evidence="1">
    <location>
        <begin position="27"/>
        <end position="59"/>
    </location>
</feature>
<keyword evidence="1" id="KW-1133">Transmembrane helix</keyword>
<sequence length="72" mass="7802">MSSLLAPIIAILQPLLNLMKGYTWSSLLALAVLVLLTATMGYPLVAVVLGAIMGLLLMWKAEHQGRLEQDQP</sequence>
<evidence type="ECO:0000313" key="3">
    <source>
        <dbReference type="Proteomes" id="UP001518990"/>
    </source>
</evidence>
<evidence type="ECO:0000256" key="1">
    <source>
        <dbReference type="SAM" id="Phobius"/>
    </source>
</evidence>
<proteinExistence type="predicted"/>
<dbReference type="EMBL" id="JACTNF010000010">
    <property type="protein sequence ID" value="MBO1075231.1"/>
    <property type="molecule type" value="Genomic_DNA"/>
</dbReference>
<dbReference type="RefSeq" id="WP_207447329.1">
    <property type="nucleotide sequence ID" value="NZ_CP061091.1"/>
</dbReference>
<evidence type="ECO:0000313" key="2">
    <source>
        <dbReference type="EMBL" id="MBO1075231.1"/>
    </source>
</evidence>
<keyword evidence="1" id="KW-0812">Transmembrane</keyword>
<reference evidence="2 3" key="1">
    <citation type="submission" date="2020-09" db="EMBL/GenBank/DDBJ databases">
        <title>Roseomonas.</title>
        <authorList>
            <person name="Zhu W."/>
        </authorList>
    </citation>
    <scope>NUCLEOTIDE SEQUENCE [LARGE SCALE GENOMIC DNA]</scope>
    <source>
        <strain evidence="2 3">1311</strain>
    </source>
</reference>
<comment type="caution">
    <text evidence="2">The sequence shown here is derived from an EMBL/GenBank/DDBJ whole genome shotgun (WGS) entry which is preliminary data.</text>
</comment>
<gene>
    <name evidence="2" type="ORF">IAI60_11485</name>
</gene>